<dbReference type="AlphaFoldDB" id="A0AAE3H9E0"/>
<dbReference type="PIRSF" id="PIRSF006557">
    <property type="entry name" value="UCP006557_sign"/>
    <property type="match status" value="1"/>
</dbReference>
<gene>
    <name evidence="1" type="ORF">PV02_03660</name>
</gene>
<evidence type="ECO:0008006" key="3">
    <source>
        <dbReference type="Google" id="ProtNLM"/>
    </source>
</evidence>
<proteinExistence type="predicted"/>
<keyword evidence="2" id="KW-1185">Reference proteome</keyword>
<comment type="caution">
    <text evidence="1">The sequence shown here is derived from an EMBL/GenBank/DDBJ whole genome shotgun (WGS) entry which is preliminary data.</text>
</comment>
<dbReference type="RefSeq" id="WP_256622010.1">
    <property type="nucleotide sequence ID" value="NZ_JTEO01000002.1"/>
</dbReference>
<evidence type="ECO:0000313" key="2">
    <source>
        <dbReference type="Proteomes" id="UP001206983"/>
    </source>
</evidence>
<dbReference type="EMBL" id="JTEO01000002">
    <property type="protein sequence ID" value="MCQ6962381.1"/>
    <property type="molecule type" value="Genomic_DNA"/>
</dbReference>
<dbReference type="InterPro" id="IPR012029">
    <property type="entry name" value="UCP006557"/>
</dbReference>
<evidence type="ECO:0000313" key="1">
    <source>
        <dbReference type="EMBL" id="MCQ6962381.1"/>
    </source>
</evidence>
<reference evidence="1 2" key="1">
    <citation type="journal article" date="2011" name="Appl. Environ. Microbiol.">
        <title>Methanogenic archaea isolated from Taiwan's Chelungpu fault.</title>
        <authorList>
            <person name="Wu S.Y."/>
            <person name="Lai M.C."/>
        </authorList>
    </citation>
    <scope>NUCLEOTIDE SEQUENCE [LARGE SCALE GENOMIC DNA]</scope>
    <source>
        <strain evidence="1 2">St545Mb</strain>
    </source>
</reference>
<accession>A0AAE3H9E0</accession>
<sequence>MNDNNEYDQYCLRICADSTAQELQPVAQVVHALLGIPVTIRSRNHKGIRMERGVVLETEYTGPVLEEALQTNTVIRKVPSEGTYKGKAVVVVPIRGHVGDAIAAIGVVDLVAAMDILYMFREYPGVIEEVEEARSRMK</sequence>
<protein>
    <recommendedName>
        <fullName evidence="3">DUF2111 domain-containing protein</fullName>
    </recommendedName>
</protein>
<dbReference type="Proteomes" id="UP001206983">
    <property type="component" value="Unassembled WGS sequence"/>
</dbReference>
<dbReference type="Pfam" id="PF09884">
    <property type="entry name" value="DUF2111"/>
    <property type="match status" value="1"/>
</dbReference>
<organism evidence="1 2">
    <name type="scientific">Methanolobus chelungpuianus</name>
    <dbReference type="NCBI Taxonomy" id="502115"/>
    <lineage>
        <taxon>Archaea</taxon>
        <taxon>Methanobacteriati</taxon>
        <taxon>Methanobacteriota</taxon>
        <taxon>Stenosarchaea group</taxon>
        <taxon>Methanomicrobia</taxon>
        <taxon>Methanosarcinales</taxon>
        <taxon>Methanosarcinaceae</taxon>
        <taxon>Methanolobus</taxon>
    </lineage>
</organism>
<name>A0AAE3H9E0_9EURY</name>